<comment type="caution">
    <text evidence="4">The sequence shown here is derived from an EMBL/GenBank/DDBJ whole genome shotgun (WGS) entry which is preliminary data.</text>
</comment>
<dbReference type="InterPro" id="IPR027385">
    <property type="entry name" value="Beta-barrel_OMP"/>
</dbReference>
<dbReference type="AlphaFoldDB" id="X7EHY4"/>
<accession>X7EHY4</accession>
<dbReference type="STRING" id="1449350.OCH239_20770"/>
<reference evidence="4 5" key="1">
    <citation type="submission" date="2014-01" db="EMBL/GenBank/DDBJ databases">
        <title>Roseivivax halodurans JCM 10272 Genome Sequencing.</title>
        <authorList>
            <person name="Lai Q."/>
            <person name="Li G."/>
            <person name="Shao Z."/>
        </authorList>
    </citation>
    <scope>NUCLEOTIDE SEQUENCE [LARGE SCALE GENOMIC DNA]</scope>
    <source>
        <strain evidence="4 5">JCM 10272</strain>
    </source>
</reference>
<evidence type="ECO:0000313" key="4">
    <source>
        <dbReference type="EMBL" id="ETX14791.1"/>
    </source>
</evidence>
<keyword evidence="1 2" id="KW-0732">Signal</keyword>
<organism evidence="4 5">
    <name type="scientific">Roseivivax halodurans JCM 10272</name>
    <dbReference type="NCBI Taxonomy" id="1449350"/>
    <lineage>
        <taxon>Bacteria</taxon>
        <taxon>Pseudomonadati</taxon>
        <taxon>Pseudomonadota</taxon>
        <taxon>Alphaproteobacteria</taxon>
        <taxon>Rhodobacterales</taxon>
        <taxon>Roseobacteraceae</taxon>
        <taxon>Roseivivax</taxon>
    </lineage>
</organism>
<dbReference type="InterPro" id="IPR011250">
    <property type="entry name" value="OMP/PagP_B-barrel"/>
</dbReference>
<proteinExistence type="predicted"/>
<dbReference type="SUPFAM" id="SSF56925">
    <property type="entry name" value="OMPA-like"/>
    <property type="match status" value="1"/>
</dbReference>
<dbReference type="Proteomes" id="UP000022447">
    <property type="component" value="Unassembled WGS sequence"/>
</dbReference>
<protein>
    <submittedName>
        <fullName evidence="4">Membrane protein</fullName>
    </submittedName>
</protein>
<keyword evidence="5" id="KW-1185">Reference proteome</keyword>
<name>X7EHY4_9RHOB</name>
<dbReference type="EMBL" id="JALZ01000008">
    <property type="protein sequence ID" value="ETX14791.1"/>
    <property type="molecule type" value="Genomic_DNA"/>
</dbReference>
<dbReference type="OrthoDB" id="268975at2"/>
<evidence type="ECO:0000256" key="2">
    <source>
        <dbReference type="SAM" id="SignalP"/>
    </source>
</evidence>
<feature type="domain" description="Outer membrane protein beta-barrel" evidence="3">
    <location>
        <begin position="38"/>
        <end position="202"/>
    </location>
</feature>
<feature type="chain" id="PRO_5004977906" evidence="2">
    <location>
        <begin position="21"/>
        <end position="202"/>
    </location>
</feature>
<dbReference type="InterPro" id="IPR023614">
    <property type="entry name" value="Porin_dom_sf"/>
</dbReference>
<evidence type="ECO:0000313" key="5">
    <source>
        <dbReference type="Proteomes" id="UP000022447"/>
    </source>
</evidence>
<dbReference type="eggNOG" id="COG3637">
    <property type="taxonomic scope" value="Bacteria"/>
</dbReference>
<sequence>MKRFLITTAAIAATSTTAFAGSISQPAPEPVVTQPAPQVVEPTPTYDFSGFSAGAQLGYGDIQADDDDGTDLDGDGTLYGLRMNYDRDFGNVVVGGGVNYDAGEIELDDGPAVDGILRAGPRVGYNFGRSMVYAGGGYAKAFTDDDDLGDSNGYYVGLGTETFLTENITAGGEINYHEFDDFDAEGIDADATTASLNINYRF</sequence>
<evidence type="ECO:0000259" key="3">
    <source>
        <dbReference type="Pfam" id="PF13505"/>
    </source>
</evidence>
<dbReference type="Gene3D" id="2.40.160.10">
    <property type="entry name" value="Porin"/>
    <property type="match status" value="1"/>
</dbReference>
<gene>
    <name evidence="4" type="ORF">OCH239_20770</name>
</gene>
<evidence type="ECO:0000256" key="1">
    <source>
        <dbReference type="ARBA" id="ARBA00022729"/>
    </source>
</evidence>
<dbReference type="Pfam" id="PF13505">
    <property type="entry name" value="OMP_b-brl"/>
    <property type="match status" value="1"/>
</dbReference>
<dbReference type="RefSeq" id="WP_037261651.1">
    <property type="nucleotide sequence ID" value="NZ_JALZ01000008.1"/>
</dbReference>
<feature type="signal peptide" evidence="2">
    <location>
        <begin position="1"/>
        <end position="20"/>
    </location>
</feature>